<proteinExistence type="predicted"/>
<comment type="caution">
    <text evidence="2">The sequence shown here is derived from an EMBL/GenBank/DDBJ whole genome shotgun (WGS) entry which is preliminary data.</text>
</comment>
<gene>
    <name evidence="2" type="ORF">JTE90_018524</name>
</gene>
<name>A0AAV6UMK4_9ARAC</name>
<evidence type="ECO:0000256" key="1">
    <source>
        <dbReference type="SAM" id="MobiDB-lite"/>
    </source>
</evidence>
<evidence type="ECO:0000313" key="2">
    <source>
        <dbReference type="EMBL" id="KAG8185647.1"/>
    </source>
</evidence>
<feature type="region of interest" description="Disordered" evidence="1">
    <location>
        <begin position="1"/>
        <end position="25"/>
    </location>
</feature>
<dbReference type="EMBL" id="JAFNEN010000328">
    <property type="protein sequence ID" value="KAG8185647.1"/>
    <property type="molecule type" value="Genomic_DNA"/>
</dbReference>
<protein>
    <submittedName>
        <fullName evidence="2">Uncharacterized protein</fullName>
    </submittedName>
</protein>
<reference evidence="2 3" key="1">
    <citation type="journal article" date="2022" name="Nat. Ecol. Evol.">
        <title>A masculinizing supergene underlies an exaggerated male reproductive morph in a spider.</title>
        <authorList>
            <person name="Hendrickx F."/>
            <person name="De Corte Z."/>
            <person name="Sonet G."/>
            <person name="Van Belleghem S.M."/>
            <person name="Kostlbacher S."/>
            <person name="Vangestel C."/>
        </authorList>
    </citation>
    <scope>NUCLEOTIDE SEQUENCE [LARGE SCALE GENOMIC DNA]</scope>
    <source>
        <strain evidence="2">W744_W776</strain>
    </source>
</reference>
<sequence length="122" mass="14088">MLQYTPTEERRAPPQQKRRRPYTNPMPECASQQVCNAVFMRLKFVQPLCRCGGGTMCSTRMHPNDGHTVNLLADKDGTISLQSHGIKFLKYIIQHLCLDMTEDDLPDVSIAKLRKNKEQYHR</sequence>
<accession>A0AAV6UMK4</accession>
<dbReference type="Gene3D" id="2.20.20.160">
    <property type="match status" value="1"/>
</dbReference>
<dbReference type="Proteomes" id="UP000827092">
    <property type="component" value="Unassembled WGS sequence"/>
</dbReference>
<keyword evidence="3" id="KW-1185">Reference proteome</keyword>
<dbReference type="AlphaFoldDB" id="A0AAV6UMK4"/>
<evidence type="ECO:0000313" key="3">
    <source>
        <dbReference type="Proteomes" id="UP000827092"/>
    </source>
</evidence>
<organism evidence="2 3">
    <name type="scientific">Oedothorax gibbosus</name>
    <dbReference type="NCBI Taxonomy" id="931172"/>
    <lineage>
        <taxon>Eukaryota</taxon>
        <taxon>Metazoa</taxon>
        <taxon>Ecdysozoa</taxon>
        <taxon>Arthropoda</taxon>
        <taxon>Chelicerata</taxon>
        <taxon>Arachnida</taxon>
        <taxon>Araneae</taxon>
        <taxon>Araneomorphae</taxon>
        <taxon>Entelegynae</taxon>
        <taxon>Araneoidea</taxon>
        <taxon>Linyphiidae</taxon>
        <taxon>Erigoninae</taxon>
        <taxon>Oedothorax</taxon>
    </lineage>
</organism>